<feature type="transmembrane region" description="Helical" evidence="1">
    <location>
        <begin position="1508"/>
        <end position="1528"/>
    </location>
</feature>
<feature type="transmembrane region" description="Helical" evidence="1">
    <location>
        <begin position="346"/>
        <end position="368"/>
    </location>
</feature>
<feature type="transmembrane region" description="Helical" evidence="1">
    <location>
        <begin position="1041"/>
        <end position="1063"/>
    </location>
</feature>
<keyword evidence="3" id="KW-1185">Reference proteome</keyword>
<feature type="transmembrane region" description="Helical" evidence="1">
    <location>
        <begin position="207"/>
        <end position="227"/>
    </location>
</feature>
<feature type="transmembrane region" description="Helical" evidence="1">
    <location>
        <begin position="264"/>
        <end position="285"/>
    </location>
</feature>
<feature type="transmembrane region" description="Helical" evidence="1">
    <location>
        <begin position="178"/>
        <end position="201"/>
    </location>
</feature>
<feature type="transmembrane region" description="Helical" evidence="1">
    <location>
        <begin position="777"/>
        <end position="797"/>
    </location>
</feature>
<feature type="transmembrane region" description="Helical" evidence="1">
    <location>
        <begin position="1360"/>
        <end position="1377"/>
    </location>
</feature>
<feature type="transmembrane region" description="Helical" evidence="1">
    <location>
        <begin position="1444"/>
        <end position="1475"/>
    </location>
</feature>
<feature type="transmembrane region" description="Helical" evidence="1">
    <location>
        <begin position="877"/>
        <end position="899"/>
    </location>
</feature>
<feature type="transmembrane region" description="Helical" evidence="1">
    <location>
        <begin position="446"/>
        <end position="470"/>
    </location>
</feature>
<dbReference type="STRING" id="43989.cce_3144"/>
<gene>
    <name evidence="2" type="ordered locus">cce_3144</name>
</gene>
<feature type="transmembrane region" description="Helical" evidence="1">
    <location>
        <begin position="513"/>
        <end position="534"/>
    </location>
</feature>
<feature type="transmembrane region" description="Helical" evidence="1">
    <location>
        <begin position="570"/>
        <end position="589"/>
    </location>
</feature>
<feature type="transmembrane region" description="Helical" evidence="1">
    <location>
        <begin position="1075"/>
        <end position="1094"/>
    </location>
</feature>
<keyword evidence="1" id="KW-1133">Transmembrane helix</keyword>
<feature type="transmembrane region" description="Helical" evidence="1">
    <location>
        <begin position="595"/>
        <end position="616"/>
    </location>
</feature>
<evidence type="ECO:0000313" key="2">
    <source>
        <dbReference type="EMBL" id="ACB52492.1"/>
    </source>
</evidence>
<feature type="transmembrane region" description="Helical" evidence="1">
    <location>
        <begin position="1272"/>
        <end position="1292"/>
    </location>
</feature>
<dbReference type="HOGENOM" id="CLU_256352_0_0_3"/>
<feature type="transmembrane region" description="Helical" evidence="1">
    <location>
        <begin position="1247"/>
        <end position="1263"/>
    </location>
</feature>
<evidence type="ECO:0000313" key="3">
    <source>
        <dbReference type="Proteomes" id="UP000001203"/>
    </source>
</evidence>
<accession>B1WX23</accession>
<feature type="transmembrane region" description="Helical" evidence="1">
    <location>
        <begin position="411"/>
        <end position="434"/>
    </location>
</feature>
<evidence type="ECO:0008006" key="4">
    <source>
        <dbReference type="Google" id="ProtNLM"/>
    </source>
</evidence>
<feature type="transmembrane region" description="Helical" evidence="1">
    <location>
        <begin position="1608"/>
        <end position="1626"/>
    </location>
</feature>
<organism evidence="2 3">
    <name type="scientific">Crocosphaera subtropica (strain ATCC 51142 / BH68)</name>
    <name type="common">Cyanothece sp. (strain ATCC 51142)</name>
    <dbReference type="NCBI Taxonomy" id="43989"/>
    <lineage>
        <taxon>Bacteria</taxon>
        <taxon>Bacillati</taxon>
        <taxon>Cyanobacteriota</taxon>
        <taxon>Cyanophyceae</taxon>
        <taxon>Oscillatoriophycideae</taxon>
        <taxon>Chroococcales</taxon>
        <taxon>Aphanothecaceae</taxon>
        <taxon>Crocosphaera</taxon>
        <taxon>Crocosphaera subtropica</taxon>
    </lineage>
</organism>
<feature type="transmembrane region" description="Helical" evidence="1">
    <location>
        <begin position="1389"/>
        <end position="1407"/>
    </location>
</feature>
<feature type="transmembrane region" description="Helical" evidence="1">
    <location>
        <begin position="1413"/>
        <end position="1432"/>
    </location>
</feature>
<dbReference type="eggNOG" id="ENOG502Z85Z">
    <property type="taxonomic scope" value="Bacteria"/>
</dbReference>
<dbReference type="KEGG" id="cyt:cce_3144"/>
<feature type="transmembrane region" description="Helical" evidence="1">
    <location>
        <begin position="723"/>
        <end position="742"/>
    </location>
</feature>
<name>B1WX23_CROS5</name>
<feature type="transmembrane region" description="Helical" evidence="1">
    <location>
        <begin position="1304"/>
        <end position="1328"/>
    </location>
</feature>
<feature type="transmembrane region" description="Helical" evidence="1">
    <location>
        <begin position="628"/>
        <end position="648"/>
    </location>
</feature>
<feature type="transmembrane region" description="Helical" evidence="1">
    <location>
        <begin position="1583"/>
        <end position="1602"/>
    </location>
</feature>
<feature type="transmembrane region" description="Helical" evidence="1">
    <location>
        <begin position="949"/>
        <end position="965"/>
    </location>
</feature>
<dbReference type="Proteomes" id="UP000001203">
    <property type="component" value="Chromosome circular"/>
</dbReference>
<dbReference type="RefSeq" id="WP_009547466.1">
    <property type="nucleotide sequence ID" value="NC_010546.1"/>
</dbReference>
<sequence length="1650" mass="187199">MSSPREHSISIQITQKTAISELLEGWQYWLDLGLISEQRVPARLISSNDSFQVNFKTTLSISNLIKQLQVLQEVDCISDETLFNLTVKIEATNPCILQGLDRWLQLGLLNHEQVKNIAQKELTCAVRTVPLQTVPPTKQFLIPSLSASKSKVSTVGNQRRNTPSIPQIIQSLMAELSVIWLLLLGVFMVVVSSGVIAANWWQTFPAVLQYGILWLYTLGFGVASWWTGKQANLRLTTQALRIVTLLLVPINFLAMDTFPLWHTFLGLIGMLIGSLSLTILTIKLFKDNSQSSSHSLPLLNHLGLTYLHWGWTLPGIPLIATYVGVIATTIITLISPKNTEINNKRFLPFSLTEAIIIYALMILLVRAIFIAEVNIFQLGLAISLCGWLMGWRSPPKTPWKWLGSGTLTLGWLLSVFVIPSQAIAISLLAITWLGKHFKISGSRRDFILIFLIGLQVHWLMVRLPILQTVWTNIIDLTNTNSHPFVLSSVGLFPFLFFIVLGRHFFIDQDQVKLYNFSSQLAFLFGIILTAISLINPLVRTVNLMLSSLTLAYETKYQLKHNRHFFIKPLALLTHIGVLLTVISAINYYFPDLSINLWSLIVLGLMMAEIVISLITFSEESLLKLINYNTWNIGLVLATISYGLLWFQLPVNSSFWGLNWLLVPCLLTAIAIWYVPRRKLASELSVIAICLTQALTVYFPETRLIGLVIGTILMIINTRYLRHLYSVIITVGLGLTSIFFYLYILNLSASLWILSGVIITLLLWFVRHVLSDNTSELGFIYAQTFDGYAYILSLITLIRLFDISLVYTSTTNVLISSVILMGSVTYRSWQPTTEENKLSLWYSILVLAVVPLPALSLPSWGWIELGIATILMVVQTQIFKQVSIGFITIGFFLELIVVILEDNGLKYGEQFWLYWSLLASVTATIFWILYHLLNYYQRNSIDYYKKALDLWGITLCTVNIIFLTVFRLSTDYLLNNDLILLITLNLIMISMAYRSWQNPRQNVFLWSSVIVILIVQFLNPNPLPTRIITSTTGTTLLFIHSYFLPYFFTALITVGMIIFCRSLILLKVIEVFDLSIIPIWIVSDSITLMTLWLVWSYLKEKPQSLAKVYRKVVDVWGMIICGLILTTLTLHSVAIYWDYMNPSITVIVAICILFLGILYRTKKQPNNLMFYTLGWTLELLTINITTKLSQSLILLAFINIVLGILFQVIGEWWQKRTGETQYLSSLHILPLLYGALGTALRWNFFNHFTGLISLGLALIIIGVGRRKEKFKPLIYLALVIISYSAYELLFYQISPLPWGDKCLSMAALATGIMYCYRLASPWLSSYLYLTTRELKIVAHLHWIFGSICLGFSLLYPVQSQQLIGLGAGLFLTQYAILEGRNFLDKRQGEIWVYLGFIEGGGTTIYGFLSFPSVLLSNVIGSILSLLSIVIYTLPWRQWGWSKRPWNLLAFTLPLLGVISSFNSITLLVASIGYGILSKLSNRPRLFYPSLLLINVAIYNNISAVDRLSLLLYSSLLCLSLLSIIVFEPYCQREEGKSVRHSLRLIATGIVGMVSLLFYRETGIIPGVLGFILIIIGLGFKTRGFLFNGTITFLITVFYQLVIVSFSYPLLKWIIGLLLGLTFIWIAANFENRRTQISTLINHWMQEFETWD</sequence>
<feature type="transmembrane region" description="Helical" evidence="1">
    <location>
        <begin position="1002"/>
        <end position="1020"/>
    </location>
</feature>
<dbReference type="OrthoDB" id="472871at2"/>
<feature type="transmembrane region" description="Helical" evidence="1">
    <location>
        <begin position="977"/>
        <end position="996"/>
    </location>
</feature>
<feature type="transmembrane region" description="Helical" evidence="1">
    <location>
        <begin position="911"/>
        <end position="929"/>
    </location>
</feature>
<feature type="transmembrane region" description="Helical" evidence="1">
    <location>
        <begin position="1191"/>
        <end position="1209"/>
    </location>
</feature>
<evidence type="ECO:0000256" key="1">
    <source>
        <dbReference type="SAM" id="Phobius"/>
    </source>
</evidence>
<feature type="transmembrane region" description="Helical" evidence="1">
    <location>
        <begin position="306"/>
        <end position="334"/>
    </location>
</feature>
<feature type="transmembrane region" description="Helical" evidence="1">
    <location>
        <begin position="1562"/>
        <end position="1578"/>
    </location>
</feature>
<proteinExistence type="predicted"/>
<feature type="transmembrane region" description="Helical" evidence="1">
    <location>
        <begin position="375"/>
        <end position="391"/>
    </location>
</feature>
<dbReference type="EMBL" id="CP000806">
    <property type="protein sequence ID" value="ACB52492.1"/>
    <property type="molecule type" value="Genomic_DNA"/>
</dbReference>
<feature type="transmembrane region" description="Helical" evidence="1">
    <location>
        <begin position="837"/>
        <end position="857"/>
    </location>
</feature>
<feature type="transmembrane region" description="Helical" evidence="1">
    <location>
        <begin position="1335"/>
        <end position="1354"/>
    </location>
</feature>
<feature type="transmembrane region" description="Helical" evidence="1">
    <location>
        <begin position="654"/>
        <end position="674"/>
    </location>
</feature>
<feature type="transmembrane region" description="Helical" evidence="1">
    <location>
        <begin position="803"/>
        <end position="825"/>
    </location>
</feature>
<keyword evidence="1" id="KW-0472">Membrane</keyword>
<keyword evidence="1" id="KW-0812">Transmembrane</keyword>
<reference evidence="2 3" key="1">
    <citation type="journal article" date="2008" name="Proc. Natl. Acad. Sci. U.S.A.">
        <title>The genome of Cyanothece 51142, a unicellular diazotrophic cyanobacterium important in the marine nitrogen cycle.</title>
        <authorList>
            <person name="Welsh E.A."/>
            <person name="Liberton M."/>
            <person name="Stoeckel J."/>
            <person name="Loh T."/>
            <person name="Elvitigala T."/>
            <person name="Wang C."/>
            <person name="Wollam A."/>
            <person name="Fulton R.S."/>
            <person name="Clifton S.W."/>
            <person name="Jacobs J.M."/>
            <person name="Aurora R."/>
            <person name="Ghosh B.K."/>
            <person name="Sherman L.A."/>
            <person name="Smith R.D."/>
            <person name="Wilson R.K."/>
            <person name="Pakrasi H.B."/>
        </authorList>
    </citation>
    <scope>NUCLEOTIDE SEQUENCE [LARGE SCALE GENOMIC DNA]</scope>
    <source>
        <strain evidence="3">ATCC 51142 / BH68</strain>
    </source>
</reference>
<feature type="transmembrane region" description="Helical" evidence="1">
    <location>
        <begin position="1114"/>
        <end position="1136"/>
    </location>
</feature>
<protein>
    <recommendedName>
        <fullName evidence="4">DUF2157 domain-containing protein</fullName>
    </recommendedName>
</protein>
<feature type="transmembrane region" description="Helical" evidence="1">
    <location>
        <begin position="482"/>
        <end position="501"/>
    </location>
</feature>
<feature type="transmembrane region" description="Helical" evidence="1">
    <location>
        <begin position="1142"/>
        <end position="1160"/>
    </location>
</feature>
<feature type="transmembrane region" description="Helical" evidence="1">
    <location>
        <begin position="748"/>
        <end position="765"/>
    </location>
</feature>